<dbReference type="Proteomes" id="UP000546200">
    <property type="component" value="Unassembled WGS sequence"/>
</dbReference>
<evidence type="ECO:0000313" key="4">
    <source>
        <dbReference type="Proteomes" id="UP000546200"/>
    </source>
</evidence>
<feature type="region of interest" description="Disordered" evidence="1">
    <location>
        <begin position="18"/>
        <end position="46"/>
    </location>
</feature>
<comment type="caution">
    <text evidence="3">The sequence shown here is derived from an EMBL/GenBank/DDBJ whole genome shotgun (WGS) entry which is preliminary data.</text>
</comment>
<name>A0A7W9BAW4_9SPHN</name>
<reference evidence="3 4" key="1">
    <citation type="submission" date="2020-08" db="EMBL/GenBank/DDBJ databases">
        <title>Genomic Encyclopedia of Type Strains, Phase IV (KMG-IV): sequencing the most valuable type-strain genomes for metagenomic binning, comparative biology and taxonomic classification.</title>
        <authorList>
            <person name="Goeker M."/>
        </authorList>
    </citation>
    <scope>NUCLEOTIDE SEQUENCE [LARGE SCALE GENOMIC DNA]</scope>
    <source>
        <strain evidence="3 4">DSM 100044</strain>
    </source>
</reference>
<dbReference type="EMBL" id="JACIJK010000001">
    <property type="protein sequence ID" value="MBB5713639.1"/>
    <property type="molecule type" value="Genomic_DNA"/>
</dbReference>
<evidence type="ECO:0000256" key="1">
    <source>
        <dbReference type="SAM" id="MobiDB-lite"/>
    </source>
</evidence>
<feature type="chain" id="PRO_5031033957" evidence="2">
    <location>
        <begin position="20"/>
        <end position="98"/>
    </location>
</feature>
<protein>
    <submittedName>
        <fullName evidence="3">Uncharacterized protein</fullName>
    </submittedName>
</protein>
<dbReference type="AlphaFoldDB" id="A0A7W9BAW4"/>
<feature type="compositionally biased region" description="Low complexity" evidence="1">
    <location>
        <begin position="28"/>
        <end position="42"/>
    </location>
</feature>
<accession>A0A7W9BAW4</accession>
<keyword evidence="4" id="KW-1185">Reference proteome</keyword>
<organism evidence="3 4">
    <name type="scientific">Sphingomonas aerophila</name>
    <dbReference type="NCBI Taxonomy" id="1344948"/>
    <lineage>
        <taxon>Bacteria</taxon>
        <taxon>Pseudomonadati</taxon>
        <taxon>Pseudomonadota</taxon>
        <taxon>Alphaproteobacteria</taxon>
        <taxon>Sphingomonadales</taxon>
        <taxon>Sphingomonadaceae</taxon>
        <taxon>Sphingomonas</taxon>
    </lineage>
</organism>
<feature type="signal peptide" evidence="2">
    <location>
        <begin position="1"/>
        <end position="19"/>
    </location>
</feature>
<gene>
    <name evidence="3" type="ORF">FHS94_000458</name>
</gene>
<proteinExistence type="predicted"/>
<keyword evidence="2" id="KW-0732">Signal</keyword>
<sequence>MIRFLPVLGFALLASPVPAEQTQPSTPAPSASSGASSGAVDATADKKICRREPVLGSIMPKRTCHTKSEWASIDAANSAAASDALSRRNGRMGAGSGS</sequence>
<evidence type="ECO:0000256" key="2">
    <source>
        <dbReference type="SAM" id="SignalP"/>
    </source>
</evidence>
<dbReference type="RefSeq" id="WP_184054147.1">
    <property type="nucleotide sequence ID" value="NZ_JACIJK010000001.1"/>
</dbReference>
<evidence type="ECO:0000313" key="3">
    <source>
        <dbReference type="EMBL" id="MBB5713639.1"/>
    </source>
</evidence>
<feature type="region of interest" description="Disordered" evidence="1">
    <location>
        <begin position="79"/>
        <end position="98"/>
    </location>
</feature>